<keyword evidence="1" id="KW-1133">Transmembrane helix</keyword>
<evidence type="ECO:0000313" key="3">
    <source>
        <dbReference type="Proteomes" id="UP000183496"/>
    </source>
</evidence>
<proteinExistence type="predicted"/>
<reference evidence="2 3" key="1">
    <citation type="submission" date="2016-10" db="EMBL/GenBank/DDBJ databases">
        <authorList>
            <person name="Varghese N."/>
            <person name="Submissions S."/>
        </authorList>
    </citation>
    <scope>NUCLEOTIDE SEQUENCE [LARGE SCALE GENOMIC DNA]</scope>
    <source>
        <strain evidence="3">DSM 19823 / KCTC 23066 / CCTCC M 208030 / D25</strain>
    </source>
</reference>
<keyword evidence="1" id="KW-0472">Membrane</keyword>
<protein>
    <submittedName>
        <fullName evidence="2">Uncharacterized protein</fullName>
    </submittedName>
</protein>
<feature type="transmembrane region" description="Helical" evidence="1">
    <location>
        <begin position="113"/>
        <end position="135"/>
    </location>
</feature>
<dbReference type="KEGG" id="mpw:MPR_2588"/>
<feature type="transmembrane region" description="Helical" evidence="1">
    <location>
        <begin position="182"/>
        <end position="202"/>
    </location>
</feature>
<feature type="transmembrane region" description="Helical" evidence="1">
    <location>
        <begin position="90"/>
        <end position="107"/>
    </location>
</feature>
<comment type="caution">
    <text evidence="2">The sequence shown here is derived from an EMBL/GenBank/DDBJ whole genome shotgun (WGS) entry which is preliminary data.</text>
</comment>
<dbReference type="RefSeq" id="WP_041893164.1">
    <property type="nucleotide sequence ID" value="NZ_CP010817.1"/>
</dbReference>
<dbReference type="AlphaFoldDB" id="A0AAJ4W5S9"/>
<keyword evidence="3" id="KW-1185">Reference proteome</keyword>
<sequence length="213" mass="25316">MKKLTINQQQLIIAEIARYNVRYANLKEELTDHIFCEIEELYHTGYEFEQAFIQVFDKWHPMLTPRKDFKYRHVPSFISNTWYRRDDNRWRIAGVITSLFAVINLFILKLDNITYTTSFFTISLIGLVLSVFLLIKNRKRQHYRASYLILKAMVSGGILLVSTFVLRIKIESFRVNDFHVENFNLLSLIVLYHCINIILLSMENSKQQRTQIA</sequence>
<name>A0AAJ4W5S9_MYRPR</name>
<evidence type="ECO:0000256" key="1">
    <source>
        <dbReference type="SAM" id="Phobius"/>
    </source>
</evidence>
<dbReference type="Proteomes" id="UP000183496">
    <property type="component" value="Unassembled WGS sequence"/>
</dbReference>
<gene>
    <name evidence="2" type="ORF">SAMN04488089_11369</name>
</gene>
<evidence type="ECO:0000313" key="2">
    <source>
        <dbReference type="EMBL" id="SER33061.1"/>
    </source>
</evidence>
<organism evidence="2 3">
    <name type="scientific">Myroides profundi</name>
    <dbReference type="NCBI Taxonomy" id="480520"/>
    <lineage>
        <taxon>Bacteria</taxon>
        <taxon>Pseudomonadati</taxon>
        <taxon>Bacteroidota</taxon>
        <taxon>Flavobacteriia</taxon>
        <taxon>Flavobacteriales</taxon>
        <taxon>Flavobacteriaceae</taxon>
        <taxon>Myroides</taxon>
    </lineage>
</organism>
<dbReference type="EMBL" id="FOFY01000013">
    <property type="protein sequence ID" value="SER33061.1"/>
    <property type="molecule type" value="Genomic_DNA"/>
</dbReference>
<accession>A0AAJ4W5S9</accession>
<feature type="transmembrane region" description="Helical" evidence="1">
    <location>
        <begin position="147"/>
        <end position="170"/>
    </location>
</feature>
<keyword evidence="1" id="KW-0812">Transmembrane</keyword>